<dbReference type="HOGENOM" id="CLU_028974_0_0_1"/>
<gene>
    <name evidence="2" type="ORF">PV06_09358</name>
</gene>
<dbReference type="STRING" id="215243.A0A0D2BLR8"/>
<protein>
    <submittedName>
        <fullName evidence="2">Uncharacterized protein</fullName>
    </submittedName>
</protein>
<dbReference type="EMBL" id="KN847341">
    <property type="protein sequence ID" value="KIW38387.1"/>
    <property type="molecule type" value="Genomic_DNA"/>
</dbReference>
<sequence>MLRPPWLRRWLRLTLVLIVLSVCVHILQRWWEASRHTDLDSVAGFQSHRDQETRFTAFNIAEFQQSSLYQEQNQYLGPRRPIQPAHPLVRTLTTCTSGTFNPVTRHIRLPNDLYNVTLTPPDAPHDDRARFFNPAILPLPYWSSASAAARGARYVLISRLVTAGLHQESHICLADICVPLLTSQTSTSETATDDYSSHLPLATANDNDTSTTHDDNHQWTAPIRPRRAQGGGRRPPADTRPCTDSDARLFGSRGGLRCLTTPVKINIPPTPAERCDDVWSAFPDLPGFHDPRAFWSGKGEPLILVNSASQYGCAGLWMVDLRTVFPDIEKVLNRGKRIMGQVTSYPHLTEITRNPRKSRASVEKNWVLWFPGRDEAYIQYELLGKPEDGRSNHPLTLANVDIIELGIGINTTNLNTYTNTRIDGHFKISASGARSVDNKRTRLEQGRTFAKLIGHGLTSTNLTHVDEMPCFGPEDIIDGLGNRGHWHQGSNSLRLILCTRAQARRGECEQDATVEDGRSVHFAIVHRKFTNDMKLPMRYERYVVVWESRAPFQMLAVSKWPLLMSNERAHPWTVEQNWPSMKSGWNASGSFMWMNEKRTHAGRNSDSTSTRAQEFENSAYFMYTPSLAWAWRPHSVLVGEELEEDGDIETMSELGTGYLGDDVLMGIGLDDVNQAFARINVDDLLRCMRICPGVRFKEPHS</sequence>
<reference evidence="2 3" key="1">
    <citation type="submission" date="2015-01" db="EMBL/GenBank/DDBJ databases">
        <title>The Genome Sequence of Exophiala oligosperma CBS72588.</title>
        <authorList>
            <consortium name="The Broad Institute Genomics Platform"/>
            <person name="Cuomo C."/>
            <person name="de Hoog S."/>
            <person name="Gorbushina A."/>
            <person name="Stielow B."/>
            <person name="Teixiera M."/>
            <person name="Abouelleil A."/>
            <person name="Chapman S.B."/>
            <person name="Priest M."/>
            <person name="Young S.K."/>
            <person name="Wortman J."/>
            <person name="Nusbaum C."/>
            <person name="Birren B."/>
        </authorList>
    </citation>
    <scope>NUCLEOTIDE SEQUENCE [LARGE SCALE GENOMIC DNA]</scope>
    <source>
        <strain evidence="2 3">CBS 72588</strain>
    </source>
</reference>
<organism evidence="2 3">
    <name type="scientific">Exophiala oligosperma</name>
    <dbReference type="NCBI Taxonomy" id="215243"/>
    <lineage>
        <taxon>Eukaryota</taxon>
        <taxon>Fungi</taxon>
        <taxon>Dikarya</taxon>
        <taxon>Ascomycota</taxon>
        <taxon>Pezizomycotina</taxon>
        <taxon>Eurotiomycetes</taxon>
        <taxon>Chaetothyriomycetidae</taxon>
        <taxon>Chaetothyriales</taxon>
        <taxon>Herpotrichiellaceae</taxon>
        <taxon>Exophiala</taxon>
    </lineage>
</organism>
<dbReference type="Proteomes" id="UP000053342">
    <property type="component" value="Unassembled WGS sequence"/>
</dbReference>
<accession>A0A0D2BLR8</accession>
<feature type="region of interest" description="Disordered" evidence="1">
    <location>
        <begin position="190"/>
        <end position="246"/>
    </location>
</feature>
<evidence type="ECO:0000313" key="2">
    <source>
        <dbReference type="EMBL" id="KIW38387.1"/>
    </source>
</evidence>
<evidence type="ECO:0000313" key="3">
    <source>
        <dbReference type="Proteomes" id="UP000053342"/>
    </source>
</evidence>
<dbReference type="RefSeq" id="XP_016258603.1">
    <property type="nucleotide sequence ID" value="XM_016410796.1"/>
</dbReference>
<feature type="compositionally biased region" description="Basic and acidic residues" evidence="1">
    <location>
        <begin position="235"/>
        <end position="246"/>
    </location>
</feature>
<keyword evidence="3" id="KW-1185">Reference proteome</keyword>
<name>A0A0D2BLR8_9EURO</name>
<dbReference type="AlphaFoldDB" id="A0A0D2BLR8"/>
<proteinExistence type="predicted"/>
<dbReference type="OrthoDB" id="10262656at2759"/>
<dbReference type="VEuPathDB" id="FungiDB:PV06_09358"/>
<evidence type="ECO:0000256" key="1">
    <source>
        <dbReference type="SAM" id="MobiDB-lite"/>
    </source>
</evidence>
<dbReference type="GeneID" id="27361432"/>